<keyword evidence="2" id="KW-0812">Transmembrane</keyword>
<name>A0ABV2EH51_9CAUL</name>
<feature type="region of interest" description="Disordered" evidence="1">
    <location>
        <begin position="55"/>
        <end position="133"/>
    </location>
</feature>
<dbReference type="RefSeq" id="WP_354297292.1">
    <property type="nucleotide sequence ID" value="NZ_JBEPLU010000001.1"/>
</dbReference>
<evidence type="ECO:0000313" key="3">
    <source>
        <dbReference type="EMBL" id="MET3526097.1"/>
    </source>
</evidence>
<evidence type="ECO:0000256" key="1">
    <source>
        <dbReference type="SAM" id="MobiDB-lite"/>
    </source>
</evidence>
<dbReference type="Proteomes" id="UP001549110">
    <property type="component" value="Unassembled WGS sequence"/>
</dbReference>
<feature type="region of interest" description="Disordered" evidence="1">
    <location>
        <begin position="145"/>
        <end position="181"/>
    </location>
</feature>
<keyword evidence="2" id="KW-1133">Transmembrane helix</keyword>
<evidence type="ECO:0000313" key="4">
    <source>
        <dbReference type="Proteomes" id="UP001549110"/>
    </source>
</evidence>
<gene>
    <name evidence="3" type="ORF">ABID41_001192</name>
</gene>
<dbReference type="Gene3D" id="3.30.1150.10">
    <property type="match status" value="1"/>
</dbReference>
<feature type="compositionally biased region" description="Pro residues" evidence="1">
    <location>
        <begin position="74"/>
        <end position="119"/>
    </location>
</feature>
<keyword evidence="4" id="KW-1185">Reference proteome</keyword>
<reference evidence="3 4" key="1">
    <citation type="submission" date="2024-06" db="EMBL/GenBank/DDBJ databases">
        <title>Genomic Encyclopedia of Type Strains, Phase IV (KMG-IV): sequencing the most valuable type-strain genomes for metagenomic binning, comparative biology and taxonomic classification.</title>
        <authorList>
            <person name="Goeker M."/>
        </authorList>
    </citation>
    <scope>NUCLEOTIDE SEQUENCE [LARGE SCALE GENOMIC DNA]</scope>
    <source>
        <strain evidence="3 4">DSM 17809</strain>
    </source>
</reference>
<organism evidence="3 4">
    <name type="scientific">Phenylobacterium koreense</name>
    <dbReference type="NCBI Taxonomy" id="266125"/>
    <lineage>
        <taxon>Bacteria</taxon>
        <taxon>Pseudomonadati</taxon>
        <taxon>Pseudomonadota</taxon>
        <taxon>Alphaproteobacteria</taxon>
        <taxon>Caulobacterales</taxon>
        <taxon>Caulobacteraceae</taxon>
        <taxon>Phenylobacterium</taxon>
    </lineage>
</organism>
<dbReference type="EMBL" id="JBEPLU010000001">
    <property type="protein sequence ID" value="MET3526097.1"/>
    <property type="molecule type" value="Genomic_DNA"/>
</dbReference>
<comment type="caution">
    <text evidence="3">The sequence shown here is derived from an EMBL/GenBank/DDBJ whole genome shotgun (WGS) entry which is preliminary data.</text>
</comment>
<evidence type="ECO:0000256" key="2">
    <source>
        <dbReference type="SAM" id="Phobius"/>
    </source>
</evidence>
<accession>A0ABV2EH51</accession>
<protein>
    <submittedName>
        <fullName evidence="3">Outer membrane biosynthesis protein TonB</fullName>
    </submittedName>
</protein>
<proteinExistence type="predicted"/>
<sequence>MARERSEFSGAMVASALLHVGIFAVALIGWPWGKELPMGSAVPINIVANAPSTNLAPAVEGPEELPAQTEEPVPDAPTPPAAPEPQPVPTPPQPTPKAAPQPAPQAKPAPAPTPKPAPKPAAKTPAKPAPKAEKGLDLDALAASVAKSGGQRSSAAKGPSRPATAQQARPDLGTGQAAAAISGMSGEIERRWNPNCAVEGGRDVKLKLSVTLGTGGRVVGEVTAGGAERSSNAVVRAAAERAIRAVYAAAPFPNVPRSFYGDPIILNFNTRDACS</sequence>
<feature type="transmembrane region" description="Helical" evidence="2">
    <location>
        <begin position="12"/>
        <end position="33"/>
    </location>
</feature>
<keyword evidence="2" id="KW-0472">Membrane</keyword>